<dbReference type="FunFam" id="3.30.160.60:FF:000060">
    <property type="entry name" value="zinc finger protein 436"/>
    <property type="match status" value="1"/>
</dbReference>
<evidence type="ECO:0000256" key="9">
    <source>
        <dbReference type="PROSITE-ProRule" id="PRU00042"/>
    </source>
</evidence>
<dbReference type="InterPro" id="IPR036236">
    <property type="entry name" value="Znf_C2H2_sf"/>
</dbReference>
<dbReference type="GO" id="GO:0008270">
    <property type="term" value="F:zinc ion binding"/>
    <property type="evidence" value="ECO:0007669"/>
    <property type="project" value="UniProtKB-KW"/>
</dbReference>
<dbReference type="SMART" id="SM00355">
    <property type="entry name" value="ZnF_C2H2"/>
    <property type="match status" value="3"/>
</dbReference>
<keyword evidence="5" id="KW-0862">Zinc</keyword>
<accession>A0AAV6USJ3</accession>
<feature type="domain" description="C2H2-type" evidence="10">
    <location>
        <begin position="71"/>
        <end position="98"/>
    </location>
</feature>
<comment type="caution">
    <text evidence="11">The sequence shown here is derived from an EMBL/GenBank/DDBJ whole genome shotgun (WGS) entry which is preliminary data.</text>
</comment>
<dbReference type="AlphaFoldDB" id="A0AAV6USJ3"/>
<dbReference type="FunFam" id="3.30.160.60:FF:000100">
    <property type="entry name" value="Zinc finger 45-like"/>
    <property type="match status" value="1"/>
</dbReference>
<dbReference type="PROSITE" id="PS50157">
    <property type="entry name" value="ZINC_FINGER_C2H2_2"/>
    <property type="match status" value="3"/>
</dbReference>
<name>A0AAV6USJ3_9ARAC</name>
<reference evidence="11 12" key="1">
    <citation type="journal article" date="2022" name="Nat. Ecol. Evol.">
        <title>A masculinizing supergene underlies an exaggerated male reproductive morph in a spider.</title>
        <authorList>
            <person name="Hendrickx F."/>
            <person name="De Corte Z."/>
            <person name="Sonet G."/>
            <person name="Van Belleghem S.M."/>
            <person name="Kostlbacher S."/>
            <person name="Vangestel C."/>
        </authorList>
    </citation>
    <scope>NUCLEOTIDE SEQUENCE [LARGE SCALE GENOMIC DNA]</scope>
    <source>
        <strain evidence="11">W744_W776</strain>
    </source>
</reference>
<proteinExistence type="predicted"/>
<dbReference type="PANTHER" id="PTHR24394">
    <property type="entry name" value="ZINC FINGER PROTEIN"/>
    <property type="match status" value="1"/>
</dbReference>
<evidence type="ECO:0000259" key="10">
    <source>
        <dbReference type="PROSITE" id="PS50157"/>
    </source>
</evidence>
<dbReference type="SUPFAM" id="SSF57667">
    <property type="entry name" value="beta-beta-alpha zinc fingers"/>
    <property type="match status" value="1"/>
</dbReference>
<comment type="subcellular location">
    <subcellularLocation>
        <location evidence="1">Nucleus</location>
    </subcellularLocation>
</comment>
<feature type="domain" description="C2H2-type" evidence="10">
    <location>
        <begin position="128"/>
        <end position="153"/>
    </location>
</feature>
<evidence type="ECO:0000256" key="4">
    <source>
        <dbReference type="ARBA" id="ARBA00022771"/>
    </source>
</evidence>
<dbReference type="GO" id="GO:0000981">
    <property type="term" value="F:DNA-binding transcription factor activity, RNA polymerase II-specific"/>
    <property type="evidence" value="ECO:0007669"/>
    <property type="project" value="TreeGrafter"/>
</dbReference>
<keyword evidence="8" id="KW-0539">Nucleus</keyword>
<keyword evidence="12" id="KW-1185">Reference proteome</keyword>
<dbReference type="EMBL" id="JAFNEN010000307">
    <property type="protein sequence ID" value="KAG8186286.1"/>
    <property type="molecule type" value="Genomic_DNA"/>
</dbReference>
<keyword evidence="6" id="KW-0805">Transcription regulation</keyword>
<dbReference type="Gene3D" id="3.30.160.60">
    <property type="entry name" value="Classic Zinc Finger"/>
    <property type="match status" value="3"/>
</dbReference>
<evidence type="ECO:0000256" key="3">
    <source>
        <dbReference type="ARBA" id="ARBA00022737"/>
    </source>
</evidence>
<dbReference type="InterPro" id="IPR013087">
    <property type="entry name" value="Znf_C2H2_type"/>
</dbReference>
<keyword evidence="4 9" id="KW-0863">Zinc-finger</keyword>
<evidence type="ECO:0000256" key="7">
    <source>
        <dbReference type="ARBA" id="ARBA00023163"/>
    </source>
</evidence>
<dbReference type="GO" id="GO:0005634">
    <property type="term" value="C:nucleus"/>
    <property type="evidence" value="ECO:0007669"/>
    <property type="project" value="UniProtKB-SubCell"/>
</dbReference>
<evidence type="ECO:0000256" key="8">
    <source>
        <dbReference type="ARBA" id="ARBA00023242"/>
    </source>
</evidence>
<evidence type="ECO:0000256" key="5">
    <source>
        <dbReference type="ARBA" id="ARBA00022833"/>
    </source>
</evidence>
<organism evidence="11 12">
    <name type="scientific">Oedothorax gibbosus</name>
    <dbReference type="NCBI Taxonomy" id="931172"/>
    <lineage>
        <taxon>Eukaryota</taxon>
        <taxon>Metazoa</taxon>
        <taxon>Ecdysozoa</taxon>
        <taxon>Arthropoda</taxon>
        <taxon>Chelicerata</taxon>
        <taxon>Arachnida</taxon>
        <taxon>Araneae</taxon>
        <taxon>Araneomorphae</taxon>
        <taxon>Entelegynae</taxon>
        <taxon>Araneoidea</taxon>
        <taxon>Linyphiidae</taxon>
        <taxon>Erigoninae</taxon>
        <taxon>Oedothorax</taxon>
    </lineage>
</organism>
<evidence type="ECO:0000313" key="12">
    <source>
        <dbReference type="Proteomes" id="UP000827092"/>
    </source>
</evidence>
<keyword evidence="3" id="KW-0677">Repeat</keyword>
<gene>
    <name evidence="11" type="ORF">JTE90_004630</name>
</gene>
<protein>
    <recommendedName>
        <fullName evidence="10">C2H2-type domain-containing protein</fullName>
    </recommendedName>
</protein>
<sequence>MCLDICVKPLNGNINLKPHSTSPGDIDLTSINIKKNNHVIEVSNKQLTQKSKLKSYSLGGTDSTYKNKKIHVCNVCNKGFSHWYTLRDHLLVHTGEKHVCDSDVCSKEFARKSSLKEHAIIHEEVKPHVCQVCGRQFNRKRNMEKHLLRAHTK</sequence>
<keyword evidence="7" id="KW-0804">Transcription</keyword>
<dbReference type="Proteomes" id="UP000827092">
    <property type="component" value="Unassembled WGS sequence"/>
</dbReference>
<evidence type="ECO:0000256" key="1">
    <source>
        <dbReference type="ARBA" id="ARBA00004123"/>
    </source>
</evidence>
<evidence type="ECO:0000313" key="11">
    <source>
        <dbReference type="EMBL" id="KAG8186286.1"/>
    </source>
</evidence>
<feature type="domain" description="C2H2-type" evidence="10">
    <location>
        <begin position="98"/>
        <end position="127"/>
    </location>
</feature>
<dbReference type="PROSITE" id="PS00028">
    <property type="entry name" value="ZINC_FINGER_C2H2_1"/>
    <property type="match status" value="3"/>
</dbReference>
<dbReference type="PANTHER" id="PTHR24394:SF29">
    <property type="entry name" value="MYONEURIN"/>
    <property type="match status" value="1"/>
</dbReference>
<evidence type="ECO:0000256" key="6">
    <source>
        <dbReference type="ARBA" id="ARBA00023015"/>
    </source>
</evidence>
<keyword evidence="2" id="KW-0479">Metal-binding</keyword>
<dbReference type="Pfam" id="PF00096">
    <property type="entry name" value="zf-C2H2"/>
    <property type="match status" value="3"/>
</dbReference>
<evidence type="ECO:0000256" key="2">
    <source>
        <dbReference type="ARBA" id="ARBA00022723"/>
    </source>
</evidence>